<reference evidence="1" key="1">
    <citation type="journal article" date="2021" name="PeerJ">
        <title>Extensive microbial diversity within the chicken gut microbiome revealed by metagenomics and culture.</title>
        <authorList>
            <person name="Gilroy R."/>
            <person name="Ravi A."/>
            <person name="Getino M."/>
            <person name="Pursley I."/>
            <person name="Horton D.L."/>
            <person name="Alikhan N.F."/>
            <person name="Baker D."/>
            <person name="Gharbi K."/>
            <person name="Hall N."/>
            <person name="Watson M."/>
            <person name="Adriaenssens E.M."/>
            <person name="Foster-Nyarko E."/>
            <person name="Jarju S."/>
            <person name="Secka A."/>
            <person name="Antonio M."/>
            <person name="Oren A."/>
            <person name="Chaudhuri R.R."/>
            <person name="La Ragione R."/>
            <person name="Hildebrand F."/>
            <person name="Pallen M.J."/>
        </authorList>
    </citation>
    <scope>NUCLEOTIDE SEQUENCE</scope>
    <source>
        <strain evidence="1">3204</strain>
    </source>
</reference>
<proteinExistence type="predicted"/>
<name>A0A9D1ZMK4_9LACO</name>
<organism evidence="1 2">
    <name type="scientific">Candidatus Companilactobacillus pullicola</name>
    <dbReference type="NCBI Taxonomy" id="2838523"/>
    <lineage>
        <taxon>Bacteria</taxon>
        <taxon>Bacillati</taxon>
        <taxon>Bacillota</taxon>
        <taxon>Bacilli</taxon>
        <taxon>Lactobacillales</taxon>
        <taxon>Lactobacillaceae</taxon>
        <taxon>Companilactobacillus</taxon>
    </lineage>
</organism>
<protein>
    <submittedName>
        <fullName evidence="1">Uncharacterized protein</fullName>
    </submittedName>
</protein>
<dbReference type="AlphaFoldDB" id="A0A9D1ZMK4"/>
<evidence type="ECO:0000313" key="1">
    <source>
        <dbReference type="EMBL" id="HIY92320.1"/>
    </source>
</evidence>
<gene>
    <name evidence="1" type="ORF">H9820_05175</name>
</gene>
<sequence length="99" mass="11402">RPDLEIHDFSQSEKLLASSRVHHVPVAHRFFADDGIFQLHQLVLMLQPGLSKKHSNTFPIFVEDGNINILIAFLDNLISKNLHGYYPVGIILITRQCWR</sequence>
<reference evidence="1" key="2">
    <citation type="submission" date="2021-04" db="EMBL/GenBank/DDBJ databases">
        <authorList>
            <person name="Gilroy R."/>
        </authorList>
    </citation>
    <scope>NUCLEOTIDE SEQUENCE</scope>
    <source>
        <strain evidence="1">3204</strain>
    </source>
</reference>
<feature type="non-terminal residue" evidence="1">
    <location>
        <position position="1"/>
    </location>
</feature>
<dbReference type="Proteomes" id="UP000824013">
    <property type="component" value="Unassembled WGS sequence"/>
</dbReference>
<accession>A0A9D1ZMK4</accession>
<evidence type="ECO:0000313" key="2">
    <source>
        <dbReference type="Proteomes" id="UP000824013"/>
    </source>
</evidence>
<dbReference type="EMBL" id="DXCM01000031">
    <property type="protein sequence ID" value="HIY92320.1"/>
    <property type="molecule type" value="Genomic_DNA"/>
</dbReference>
<comment type="caution">
    <text evidence="1">The sequence shown here is derived from an EMBL/GenBank/DDBJ whole genome shotgun (WGS) entry which is preliminary data.</text>
</comment>